<evidence type="ECO:0000256" key="4">
    <source>
        <dbReference type="ARBA" id="ARBA00023134"/>
    </source>
</evidence>
<dbReference type="SUPFAM" id="SSF55073">
    <property type="entry name" value="Nucleotide cyclase"/>
    <property type="match status" value="1"/>
</dbReference>
<dbReference type="AlphaFoldDB" id="A0AAJ5UCY9"/>
<keyword evidence="8" id="KW-1185">Reference proteome</keyword>
<dbReference type="RefSeq" id="WP_131050218.1">
    <property type="nucleotide sequence ID" value="NZ_CP112887.1"/>
</dbReference>
<dbReference type="SMART" id="SM00267">
    <property type="entry name" value="GGDEF"/>
    <property type="match status" value="1"/>
</dbReference>
<comment type="catalytic activity">
    <reaction evidence="5">
        <text>2 GTP = 3',3'-c-di-GMP + 2 diphosphate</text>
        <dbReference type="Rhea" id="RHEA:24898"/>
        <dbReference type="ChEBI" id="CHEBI:33019"/>
        <dbReference type="ChEBI" id="CHEBI:37565"/>
        <dbReference type="ChEBI" id="CHEBI:58805"/>
        <dbReference type="EC" id="2.7.7.65"/>
    </reaction>
</comment>
<evidence type="ECO:0000313" key="8">
    <source>
        <dbReference type="Proteomes" id="UP001210130"/>
    </source>
</evidence>
<evidence type="ECO:0000313" key="7">
    <source>
        <dbReference type="EMBL" id="WBW59378.1"/>
    </source>
</evidence>
<dbReference type="GO" id="GO:0043709">
    <property type="term" value="P:cell adhesion involved in single-species biofilm formation"/>
    <property type="evidence" value="ECO:0007669"/>
    <property type="project" value="TreeGrafter"/>
</dbReference>
<protein>
    <recommendedName>
        <fullName evidence="3">diguanylate cyclase</fullName>
        <ecNumber evidence="3">2.7.7.65</ecNumber>
    </recommendedName>
</protein>
<dbReference type="GO" id="GO:0052621">
    <property type="term" value="F:diguanylate cyclase activity"/>
    <property type="evidence" value="ECO:0007669"/>
    <property type="project" value="UniProtKB-EC"/>
</dbReference>
<dbReference type="Pfam" id="PF00990">
    <property type="entry name" value="GGDEF"/>
    <property type="match status" value="1"/>
</dbReference>
<dbReference type="InterPro" id="IPR029787">
    <property type="entry name" value="Nucleotide_cyclase"/>
</dbReference>
<sequence length="310" mass="34400">MNDIEFKKIYLSLPIAACVIDRTLCFVAANSMYADLMRAPLESIPGRSMIGFNPPEHISNVRRDFAILDEGKQLQDHEIELWDGNYWVSVRPVVEEADARVMCISVTLTNITHHMQKEETLHQLIGQMSIVNQEIQRLSETDALTGLGNRRALDAILKHEMTNIFQVSGNISVLIIDIDYFKGFNDTYGHLAGDDCLRCIAEVIQKSLHNPTYAATRFGGEEFVIVLPHTAIEEANLLAETIRRQIAAMGLANPSSPYKVVTASVGVANYNTSGEHAGNEAEIMQCLLSGADSALYDAKLHGRNKVCLLR</sequence>
<dbReference type="GO" id="GO:0005525">
    <property type="term" value="F:GTP binding"/>
    <property type="evidence" value="ECO:0007669"/>
    <property type="project" value="UniProtKB-KW"/>
</dbReference>
<keyword evidence="7" id="KW-0808">Transferase</keyword>
<feature type="domain" description="GGDEF" evidence="6">
    <location>
        <begin position="169"/>
        <end position="310"/>
    </location>
</feature>
<dbReference type="GO" id="GO:1902201">
    <property type="term" value="P:negative regulation of bacterial-type flagellum-dependent cell motility"/>
    <property type="evidence" value="ECO:0007669"/>
    <property type="project" value="TreeGrafter"/>
</dbReference>
<dbReference type="CDD" id="cd01949">
    <property type="entry name" value="GGDEF"/>
    <property type="match status" value="1"/>
</dbReference>
<dbReference type="PANTHER" id="PTHR45138:SF9">
    <property type="entry name" value="DIGUANYLATE CYCLASE DGCM-RELATED"/>
    <property type="match status" value="1"/>
</dbReference>
<reference evidence="7 8" key="1">
    <citation type="journal article" date="2023" name="Microbiol. Resour. Announc.">
        <title>Complete Genome Sequence of the First Colistin-Resistant Raoultella electrica Strain.</title>
        <authorList>
            <person name="Aldeia C."/>
            <person name="Campos-Madueno E.I."/>
            <person name="Sendi P."/>
            <person name="Endimiani A."/>
        </authorList>
    </citation>
    <scope>NUCLEOTIDE SEQUENCE [LARGE SCALE GENOMIC DNA]</scope>
    <source>
        <strain evidence="7 8">S2-IND-01-C</strain>
    </source>
</reference>
<dbReference type="SUPFAM" id="SSF55785">
    <property type="entry name" value="PYP-like sensor domain (PAS domain)"/>
    <property type="match status" value="1"/>
</dbReference>
<dbReference type="Gene3D" id="3.30.450.20">
    <property type="entry name" value="PAS domain"/>
    <property type="match status" value="1"/>
</dbReference>
<dbReference type="InterPro" id="IPR035965">
    <property type="entry name" value="PAS-like_dom_sf"/>
</dbReference>
<dbReference type="InterPro" id="IPR000014">
    <property type="entry name" value="PAS"/>
</dbReference>
<dbReference type="CDD" id="cd00130">
    <property type="entry name" value="PAS"/>
    <property type="match status" value="1"/>
</dbReference>
<evidence type="ECO:0000256" key="1">
    <source>
        <dbReference type="ARBA" id="ARBA00001946"/>
    </source>
</evidence>
<dbReference type="Proteomes" id="UP001210130">
    <property type="component" value="Chromosome"/>
</dbReference>
<comment type="pathway">
    <text evidence="2">Purine metabolism; 3',5'-cyclic di-GMP biosynthesis.</text>
</comment>
<gene>
    <name evidence="7" type="ORF">OR613_15160</name>
</gene>
<keyword evidence="4" id="KW-0342">GTP-binding</keyword>
<organism evidence="7 8">
    <name type="scientific">Klebsiella electrica</name>
    <dbReference type="NCBI Taxonomy" id="1259973"/>
    <lineage>
        <taxon>Bacteria</taxon>
        <taxon>Pseudomonadati</taxon>
        <taxon>Pseudomonadota</taxon>
        <taxon>Gammaproteobacteria</taxon>
        <taxon>Enterobacterales</taxon>
        <taxon>Enterobacteriaceae</taxon>
        <taxon>Klebsiella/Raoultella group</taxon>
        <taxon>Klebsiella</taxon>
    </lineage>
</organism>
<dbReference type="InterPro" id="IPR043128">
    <property type="entry name" value="Rev_trsase/Diguanyl_cyclase"/>
</dbReference>
<dbReference type="Gene3D" id="3.30.70.270">
    <property type="match status" value="1"/>
</dbReference>
<keyword evidence="4" id="KW-0547">Nucleotide-binding</keyword>
<accession>A0AAJ5UCY9</accession>
<evidence type="ECO:0000256" key="2">
    <source>
        <dbReference type="ARBA" id="ARBA00004665"/>
    </source>
</evidence>
<dbReference type="InterPro" id="IPR000160">
    <property type="entry name" value="GGDEF_dom"/>
</dbReference>
<dbReference type="EMBL" id="CP112887">
    <property type="protein sequence ID" value="WBW59378.1"/>
    <property type="molecule type" value="Genomic_DNA"/>
</dbReference>
<comment type="cofactor">
    <cofactor evidence="1">
        <name>Mg(2+)</name>
        <dbReference type="ChEBI" id="CHEBI:18420"/>
    </cofactor>
</comment>
<dbReference type="PROSITE" id="PS50887">
    <property type="entry name" value="GGDEF"/>
    <property type="match status" value="1"/>
</dbReference>
<dbReference type="FunFam" id="3.30.70.270:FF:000001">
    <property type="entry name" value="Diguanylate cyclase domain protein"/>
    <property type="match status" value="1"/>
</dbReference>
<evidence type="ECO:0000256" key="5">
    <source>
        <dbReference type="ARBA" id="ARBA00034247"/>
    </source>
</evidence>
<proteinExistence type="predicted"/>
<dbReference type="EC" id="2.7.7.65" evidence="3"/>
<dbReference type="InterPro" id="IPR050469">
    <property type="entry name" value="Diguanylate_Cyclase"/>
</dbReference>
<evidence type="ECO:0000256" key="3">
    <source>
        <dbReference type="ARBA" id="ARBA00012528"/>
    </source>
</evidence>
<name>A0AAJ5UCY9_9ENTR</name>
<dbReference type="GO" id="GO:0005886">
    <property type="term" value="C:plasma membrane"/>
    <property type="evidence" value="ECO:0007669"/>
    <property type="project" value="TreeGrafter"/>
</dbReference>
<dbReference type="NCBIfam" id="TIGR00254">
    <property type="entry name" value="GGDEF"/>
    <property type="match status" value="1"/>
</dbReference>
<keyword evidence="7" id="KW-0548">Nucleotidyltransferase</keyword>
<dbReference type="PANTHER" id="PTHR45138">
    <property type="entry name" value="REGULATORY COMPONENTS OF SENSORY TRANSDUCTION SYSTEM"/>
    <property type="match status" value="1"/>
</dbReference>
<evidence type="ECO:0000259" key="6">
    <source>
        <dbReference type="PROSITE" id="PS50887"/>
    </source>
</evidence>